<evidence type="ECO:0000256" key="1">
    <source>
        <dbReference type="SAM" id="MobiDB-lite"/>
    </source>
</evidence>
<dbReference type="Proteomes" id="UP001219934">
    <property type="component" value="Unassembled WGS sequence"/>
</dbReference>
<keyword evidence="3" id="KW-1185">Reference proteome</keyword>
<feature type="region of interest" description="Disordered" evidence="1">
    <location>
        <begin position="1"/>
        <end position="31"/>
    </location>
</feature>
<name>A0AAD6AEE3_9TELE</name>
<protein>
    <submittedName>
        <fullName evidence="2">Uncharacterized protein</fullName>
    </submittedName>
</protein>
<comment type="caution">
    <text evidence="2">The sequence shown here is derived from an EMBL/GenBank/DDBJ whole genome shotgun (WGS) entry which is preliminary data.</text>
</comment>
<dbReference type="AlphaFoldDB" id="A0AAD6AEE3"/>
<proteinExistence type="predicted"/>
<sequence>GVSLERPGVFRGGGRVVDTSSGGKGRRNSFPGGWIWLLWITLIQLNAYNRAIIHNYRSCGAPSAESNG</sequence>
<feature type="non-terminal residue" evidence="2">
    <location>
        <position position="68"/>
    </location>
</feature>
<reference evidence="2" key="1">
    <citation type="submission" date="2022-11" db="EMBL/GenBank/DDBJ databases">
        <title>Chromosome-level genome of Pogonophryne albipinna.</title>
        <authorList>
            <person name="Jo E."/>
        </authorList>
    </citation>
    <scope>NUCLEOTIDE SEQUENCE</scope>
    <source>
        <strain evidence="2">SGF0006</strain>
        <tissue evidence="2">Muscle</tissue>
    </source>
</reference>
<evidence type="ECO:0000313" key="2">
    <source>
        <dbReference type="EMBL" id="KAJ4923272.1"/>
    </source>
</evidence>
<dbReference type="EMBL" id="JAPTMU010000037">
    <property type="protein sequence ID" value="KAJ4923272.1"/>
    <property type="molecule type" value="Genomic_DNA"/>
</dbReference>
<accession>A0AAD6AEE3</accession>
<organism evidence="2 3">
    <name type="scientific">Pogonophryne albipinna</name>
    <dbReference type="NCBI Taxonomy" id="1090488"/>
    <lineage>
        <taxon>Eukaryota</taxon>
        <taxon>Metazoa</taxon>
        <taxon>Chordata</taxon>
        <taxon>Craniata</taxon>
        <taxon>Vertebrata</taxon>
        <taxon>Euteleostomi</taxon>
        <taxon>Actinopterygii</taxon>
        <taxon>Neopterygii</taxon>
        <taxon>Teleostei</taxon>
        <taxon>Neoteleostei</taxon>
        <taxon>Acanthomorphata</taxon>
        <taxon>Eupercaria</taxon>
        <taxon>Perciformes</taxon>
        <taxon>Notothenioidei</taxon>
        <taxon>Pogonophryne</taxon>
    </lineage>
</organism>
<gene>
    <name evidence="2" type="ORF">JOQ06_026088</name>
</gene>
<feature type="non-terminal residue" evidence="2">
    <location>
        <position position="1"/>
    </location>
</feature>
<evidence type="ECO:0000313" key="3">
    <source>
        <dbReference type="Proteomes" id="UP001219934"/>
    </source>
</evidence>